<dbReference type="EMBL" id="VSTH01000184">
    <property type="protein sequence ID" value="TYO61372.1"/>
    <property type="molecule type" value="Genomic_DNA"/>
</dbReference>
<evidence type="ECO:0008006" key="3">
    <source>
        <dbReference type="Google" id="ProtNLM"/>
    </source>
</evidence>
<dbReference type="SUPFAM" id="SSF75712">
    <property type="entry name" value="Rad50 coiled-coil Zn hook"/>
    <property type="match status" value="1"/>
</dbReference>
<dbReference type="InterPro" id="IPR027417">
    <property type="entry name" value="P-loop_NTPase"/>
</dbReference>
<proteinExistence type="predicted"/>
<name>A0A5S4YBN6_9BRAD</name>
<protein>
    <recommendedName>
        <fullName evidence="3">AAA domain-containing protein</fullName>
    </recommendedName>
</protein>
<dbReference type="Proteomes" id="UP000324797">
    <property type="component" value="Unassembled WGS sequence"/>
</dbReference>
<evidence type="ECO:0000313" key="1">
    <source>
        <dbReference type="EMBL" id="TYO61372.1"/>
    </source>
</evidence>
<accession>A0A5S4YBN6</accession>
<organism evidence="1 2">
    <name type="scientific">Bradyrhizobium hipponense</name>
    <dbReference type="NCBI Taxonomy" id="2605638"/>
    <lineage>
        <taxon>Bacteria</taxon>
        <taxon>Pseudomonadati</taxon>
        <taxon>Pseudomonadota</taxon>
        <taxon>Alphaproteobacteria</taxon>
        <taxon>Hyphomicrobiales</taxon>
        <taxon>Nitrobacteraceae</taxon>
        <taxon>Bradyrhizobium</taxon>
    </lineage>
</organism>
<reference evidence="1 2" key="1">
    <citation type="submission" date="2019-08" db="EMBL/GenBank/DDBJ databases">
        <title>Bradyrhizobium hipponensis sp. nov., a rhizobium isolated from a Lupinus angustifolius root nodule in Tunisia.</title>
        <authorList>
            <person name="Off K."/>
            <person name="Rejili M."/>
            <person name="Mars M."/>
            <person name="Brachmann A."/>
            <person name="Marin M."/>
        </authorList>
    </citation>
    <scope>NUCLEOTIDE SEQUENCE [LARGE SCALE GENOMIC DNA]</scope>
    <source>
        <strain evidence="2">aSej3</strain>
    </source>
</reference>
<dbReference type="RefSeq" id="WP_148745093.1">
    <property type="nucleotide sequence ID" value="NZ_VSTH01000184.1"/>
</dbReference>
<comment type="caution">
    <text evidence="1">The sequence shown here is derived from an EMBL/GenBank/DDBJ whole genome shotgun (WGS) entry which is preliminary data.</text>
</comment>
<evidence type="ECO:0000313" key="2">
    <source>
        <dbReference type="Proteomes" id="UP000324797"/>
    </source>
</evidence>
<dbReference type="Gene3D" id="3.40.50.300">
    <property type="entry name" value="P-loop containing nucleotide triphosphate hydrolases"/>
    <property type="match status" value="1"/>
</dbReference>
<keyword evidence="2" id="KW-1185">Reference proteome</keyword>
<sequence length="623" mass="68980">MSISDPARFLLRRLAITGPGKKLVTLMFGERINVIWGASNSGKSYIVKALDFMSGAKTPLPPITEAQGYDKCWLELELPVTGTVTLERAMKGGDFGLHIGSVDPESVGRPDRTLSWDHRGKGESLSGFLLGELGVGAKEIARTLTGDKNAFTFRHYAAFVYTEETNMMGEWSPIRISDRSGETFDKNVLKFILTGVDDSAIVTTQNPDSQRTANLGKVEIVDEMIAAAQLEWERDYPGDPDLNDQAEKQTATIRDLQQTMSDRQSLLDDLRLDRRAKMESLRDAQERRTEISLSLQRFALLKSVYESDLQRLASLEEGGAALLAGVRRPCPLCGANPSHQLHAHGIDEVEITQRAVRAEMVKIASERADLAKATRSLEAEQEGLLKRAERLSGEIEDVDQQLDEVKPQEVATRRTYEELDAARFVTRQGLALRQRIDELHRRKAQLEAFKAKSLPRGSVTSGIDGVTGHEFATTVQTVLHAWQFPGLPTVSFDDKTHDILIDGKSRRANGKGVRALMNAAFKIGVLLYCRQKELPHPGIVVLDSPLLSYRDPLTSRHGELGADEKQVKDSGLKEHFYRFLVAQKDQAQFVIIENDPPPIALGEGSIVTSLAGSQGTGERRGLY</sequence>
<dbReference type="AlphaFoldDB" id="A0A5S4YBN6"/>
<gene>
    <name evidence="1" type="ORF">FXV83_38315</name>
</gene>